<dbReference type="RefSeq" id="WP_218258408.1">
    <property type="nucleotide sequence ID" value="NZ_CP077717.1"/>
</dbReference>
<name>A0A8F5BQI4_SACSH</name>
<accession>A0A8F5BQI4</accession>
<gene>
    <name evidence="1" type="ORF">J5U23_02472</name>
</gene>
<organism evidence="1 2">
    <name type="scientific">Saccharolobus shibatae (strain ATCC 51178 / DSM 5389 / JCM 8931 / NBRC 15437 / B12)</name>
    <name type="common">Sulfolobus shibatae</name>
    <dbReference type="NCBI Taxonomy" id="523848"/>
    <lineage>
        <taxon>Archaea</taxon>
        <taxon>Thermoproteota</taxon>
        <taxon>Thermoprotei</taxon>
        <taxon>Sulfolobales</taxon>
        <taxon>Sulfolobaceae</taxon>
        <taxon>Saccharolobus</taxon>
    </lineage>
</organism>
<evidence type="ECO:0000313" key="1">
    <source>
        <dbReference type="EMBL" id="QXJ29599.1"/>
    </source>
</evidence>
<reference evidence="1" key="1">
    <citation type="journal article" date="2021" name="Environ. Microbiol.">
        <title>New insights into the diversity and evolution of the archaeal mobilome from three complete genomes of Saccharolobus shibatae.</title>
        <authorList>
            <person name="Medvedeva S."/>
            <person name="Brandt D."/>
            <person name="Cvirkaite-Krupovic V."/>
            <person name="Liu Y."/>
            <person name="Severinov K."/>
            <person name="Ishino S."/>
            <person name="Ishino Y."/>
            <person name="Prangishvili D."/>
            <person name="Kalinowski J."/>
            <person name="Krupovic M."/>
        </authorList>
    </citation>
    <scope>NUCLEOTIDE SEQUENCE</scope>
    <source>
        <strain evidence="1">B12</strain>
    </source>
</reference>
<dbReference type="KEGG" id="sshi:J5U23_02472"/>
<sequence length="64" mass="7274">MFSSVNGGIGGLMRDKVFSSIKSFTIPIMPDWDRIGEPISVIFTFYDVVNFDEEIVPWFSFGFS</sequence>
<dbReference type="AlphaFoldDB" id="A0A8F5BQI4"/>
<dbReference type="EMBL" id="CP077717">
    <property type="protein sequence ID" value="QXJ29599.1"/>
    <property type="molecule type" value="Genomic_DNA"/>
</dbReference>
<dbReference type="Proteomes" id="UP000694018">
    <property type="component" value="Chromosome"/>
</dbReference>
<evidence type="ECO:0000313" key="2">
    <source>
        <dbReference type="Proteomes" id="UP000694018"/>
    </source>
</evidence>
<protein>
    <submittedName>
        <fullName evidence="1">Uncharacterized protein</fullName>
    </submittedName>
</protein>
<proteinExistence type="predicted"/>
<dbReference type="GeneID" id="65563949"/>